<dbReference type="Proteomes" id="UP000249526">
    <property type="component" value="Unassembled WGS sequence"/>
</dbReference>
<gene>
    <name evidence="3" type="ORF">BO85DRAFT_411550</name>
</gene>
<dbReference type="RefSeq" id="XP_025521461.1">
    <property type="nucleotide sequence ID" value="XM_025657528.1"/>
</dbReference>
<dbReference type="InterPro" id="IPR014710">
    <property type="entry name" value="RmlC-like_jellyroll"/>
</dbReference>
<name>A0A8G1RF40_9EURO</name>
<dbReference type="InterPro" id="IPR013096">
    <property type="entry name" value="Cupin_2"/>
</dbReference>
<dbReference type="Pfam" id="PF07883">
    <property type="entry name" value="Cupin_2"/>
    <property type="match status" value="1"/>
</dbReference>
<evidence type="ECO:0000259" key="2">
    <source>
        <dbReference type="Pfam" id="PF07883"/>
    </source>
</evidence>
<dbReference type="EMBL" id="KZ825054">
    <property type="protein sequence ID" value="RAH63539.1"/>
    <property type="molecule type" value="Genomic_DNA"/>
</dbReference>
<organism evidence="3 4">
    <name type="scientific">Aspergillus piperis CBS 112811</name>
    <dbReference type="NCBI Taxonomy" id="1448313"/>
    <lineage>
        <taxon>Eukaryota</taxon>
        <taxon>Fungi</taxon>
        <taxon>Dikarya</taxon>
        <taxon>Ascomycota</taxon>
        <taxon>Pezizomycotina</taxon>
        <taxon>Eurotiomycetes</taxon>
        <taxon>Eurotiomycetidae</taxon>
        <taxon>Eurotiales</taxon>
        <taxon>Aspergillaceae</taxon>
        <taxon>Aspergillus</taxon>
        <taxon>Aspergillus subgen. Circumdati</taxon>
    </lineage>
</organism>
<dbReference type="PANTHER" id="PTHR35848">
    <property type="entry name" value="OXALATE-BINDING PROTEIN"/>
    <property type="match status" value="1"/>
</dbReference>
<reference evidence="3 4" key="1">
    <citation type="submission" date="2018-02" db="EMBL/GenBank/DDBJ databases">
        <title>The genomes of Aspergillus section Nigri reveals drivers in fungal speciation.</title>
        <authorList>
            <consortium name="DOE Joint Genome Institute"/>
            <person name="Vesth T.C."/>
            <person name="Nybo J."/>
            <person name="Theobald S."/>
            <person name="Brandl J."/>
            <person name="Frisvad J.C."/>
            <person name="Nielsen K.F."/>
            <person name="Lyhne E.K."/>
            <person name="Kogle M.E."/>
            <person name="Kuo A."/>
            <person name="Riley R."/>
            <person name="Clum A."/>
            <person name="Nolan M."/>
            <person name="Lipzen A."/>
            <person name="Salamov A."/>
            <person name="Henrissat B."/>
            <person name="Wiebenga A."/>
            <person name="De vries R.P."/>
            <person name="Grigoriev I.V."/>
            <person name="Mortensen U.H."/>
            <person name="Andersen M.R."/>
            <person name="Baker S.E."/>
        </authorList>
    </citation>
    <scope>NUCLEOTIDE SEQUENCE [LARGE SCALE GENOMIC DNA]</scope>
    <source>
        <strain evidence="3 4">CBS 112811</strain>
    </source>
</reference>
<sequence>MSTKRTHPVIHHRQAITSLPPESFPNPAHGHLTWRTLLSFPQTPTSDMCAGLAVCPPRTGHLCRHRHTQAEIYYITSGSGHVFIDGNEYEVFAGTVVFIPGDAEHGVVNRGGEPLEWFYVFPTGSFGDVVYRFEEGMGVKEGEGKVRAKIYGLGLGCGCSIVVRLFA</sequence>
<feature type="domain" description="Cupin type-2" evidence="2">
    <location>
        <begin position="56"/>
        <end position="121"/>
    </location>
</feature>
<evidence type="ECO:0000313" key="4">
    <source>
        <dbReference type="Proteomes" id="UP000249526"/>
    </source>
</evidence>
<evidence type="ECO:0000313" key="3">
    <source>
        <dbReference type="EMBL" id="RAH63539.1"/>
    </source>
</evidence>
<dbReference type="PANTHER" id="PTHR35848:SF6">
    <property type="entry name" value="CUPIN TYPE-2 DOMAIN-CONTAINING PROTEIN"/>
    <property type="match status" value="1"/>
</dbReference>
<dbReference type="AlphaFoldDB" id="A0A8G1RF40"/>
<accession>A0A8G1RF40</accession>
<dbReference type="InterPro" id="IPR011051">
    <property type="entry name" value="RmlC_Cupin_sf"/>
</dbReference>
<protein>
    <submittedName>
        <fullName evidence="3">RmlC-like cupin</fullName>
    </submittedName>
</protein>
<keyword evidence="4" id="KW-1185">Reference proteome</keyword>
<proteinExistence type="predicted"/>
<dbReference type="GeneID" id="37160930"/>
<dbReference type="SUPFAM" id="SSF51182">
    <property type="entry name" value="RmlC-like cupins"/>
    <property type="match status" value="1"/>
</dbReference>
<dbReference type="GO" id="GO:0046872">
    <property type="term" value="F:metal ion binding"/>
    <property type="evidence" value="ECO:0007669"/>
    <property type="project" value="UniProtKB-KW"/>
</dbReference>
<evidence type="ECO:0000256" key="1">
    <source>
        <dbReference type="ARBA" id="ARBA00022723"/>
    </source>
</evidence>
<keyword evidence="1" id="KW-0479">Metal-binding</keyword>
<dbReference type="InterPro" id="IPR051610">
    <property type="entry name" value="GPI/OXD"/>
</dbReference>
<dbReference type="Gene3D" id="2.60.120.10">
    <property type="entry name" value="Jelly Rolls"/>
    <property type="match status" value="1"/>
</dbReference>